<evidence type="ECO:0000313" key="2">
    <source>
        <dbReference type="EMBL" id="NYI84672.1"/>
    </source>
</evidence>
<proteinExistence type="predicted"/>
<organism evidence="2 3">
    <name type="scientific">Saccharopolyspora hordei</name>
    <dbReference type="NCBI Taxonomy" id="1838"/>
    <lineage>
        <taxon>Bacteria</taxon>
        <taxon>Bacillati</taxon>
        <taxon>Actinomycetota</taxon>
        <taxon>Actinomycetes</taxon>
        <taxon>Pseudonocardiales</taxon>
        <taxon>Pseudonocardiaceae</taxon>
        <taxon>Saccharopolyspora</taxon>
    </lineage>
</organism>
<dbReference type="PANTHER" id="PTHR43433">
    <property type="entry name" value="HYDROLASE, ALPHA/BETA FOLD FAMILY PROTEIN"/>
    <property type="match status" value="1"/>
</dbReference>
<protein>
    <submittedName>
        <fullName evidence="2">Pimeloyl-ACP methyl ester carboxylesterase</fullName>
    </submittedName>
</protein>
<dbReference type="PANTHER" id="PTHR43433:SF5">
    <property type="entry name" value="AB HYDROLASE-1 DOMAIN-CONTAINING PROTEIN"/>
    <property type="match status" value="1"/>
</dbReference>
<evidence type="ECO:0000259" key="1">
    <source>
        <dbReference type="Pfam" id="PF00561"/>
    </source>
</evidence>
<evidence type="ECO:0000313" key="3">
    <source>
        <dbReference type="Proteomes" id="UP000587002"/>
    </source>
</evidence>
<feature type="domain" description="AB hydrolase-1" evidence="1">
    <location>
        <begin position="44"/>
        <end position="143"/>
    </location>
</feature>
<comment type="caution">
    <text evidence="2">The sequence shown here is derived from an EMBL/GenBank/DDBJ whole genome shotgun (WGS) entry which is preliminary data.</text>
</comment>
<dbReference type="InterPro" id="IPR050471">
    <property type="entry name" value="AB_hydrolase"/>
</dbReference>
<name>A0A853AJ45_9PSEU</name>
<gene>
    <name evidence="2" type="ORF">HNR68_003302</name>
</gene>
<dbReference type="EMBL" id="JACCFJ010000001">
    <property type="protein sequence ID" value="NYI84672.1"/>
    <property type="molecule type" value="Genomic_DNA"/>
</dbReference>
<dbReference type="RefSeq" id="WP_179722106.1">
    <property type="nucleotide sequence ID" value="NZ_BAABFH010000001.1"/>
</dbReference>
<sequence length="274" mass="28727">MVDSRLVRLSPGAAAGRGLVEEERVFFARSNGFRVGFEVCGDGPPLVLHPGMFQVGEHWARAGYTAPLAEFHTVITVDPLGLGASGAPQDPADYQLARRAEYVVAVLDAVGADRAAYWGYSLGALTGYAVAVHAPERLTRLVAGGFDPLDGFGSVIGPMLRASGLAADADPFPLMVQGAMADPELAAVIGAADPAALRANFEAFSRAPGVHAELAGCGVEMLLYAGDGDPWHEPVRVFAERSGAGFFSLRGADHLGGWGRSAEVLARVQPFLRE</sequence>
<dbReference type="InterPro" id="IPR000073">
    <property type="entry name" value="AB_hydrolase_1"/>
</dbReference>
<dbReference type="SUPFAM" id="SSF53474">
    <property type="entry name" value="alpha/beta-Hydrolases"/>
    <property type="match status" value="1"/>
</dbReference>
<reference evidence="2 3" key="1">
    <citation type="submission" date="2020-07" db="EMBL/GenBank/DDBJ databases">
        <title>Sequencing the genomes of 1000 actinobacteria strains.</title>
        <authorList>
            <person name="Klenk H.-P."/>
        </authorList>
    </citation>
    <scope>NUCLEOTIDE SEQUENCE [LARGE SCALE GENOMIC DNA]</scope>
    <source>
        <strain evidence="2 3">DSM 44065</strain>
    </source>
</reference>
<keyword evidence="3" id="KW-1185">Reference proteome</keyword>
<dbReference type="AlphaFoldDB" id="A0A853AJ45"/>
<dbReference type="Pfam" id="PF00561">
    <property type="entry name" value="Abhydrolase_1"/>
    <property type="match status" value="1"/>
</dbReference>
<dbReference type="InterPro" id="IPR029058">
    <property type="entry name" value="AB_hydrolase_fold"/>
</dbReference>
<accession>A0A853AJ45</accession>
<dbReference type="GO" id="GO:0003824">
    <property type="term" value="F:catalytic activity"/>
    <property type="evidence" value="ECO:0007669"/>
    <property type="project" value="UniProtKB-ARBA"/>
</dbReference>
<dbReference type="Proteomes" id="UP000587002">
    <property type="component" value="Unassembled WGS sequence"/>
</dbReference>
<dbReference type="Gene3D" id="3.40.50.1820">
    <property type="entry name" value="alpha/beta hydrolase"/>
    <property type="match status" value="1"/>
</dbReference>